<dbReference type="GO" id="GO:0022857">
    <property type="term" value="F:transmembrane transporter activity"/>
    <property type="evidence" value="ECO:0007669"/>
    <property type="project" value="InterPro"/>
</dbReference>
<proteinExistence type="predicted"/>
<dbReference type="GO" id="GO:0016020">
    <property type="term" value="C:membrane"/>
    <property type="evidence" value="ECO:0007669"/>
    <property type="project" value="UniProtKB-SubCell"/>
</dbReference>
<keyword evidence="5 6" id="KW-0472">Membrane</keyword>
<dbReference type="FunFam" id="1.20.1250.20:FF:000013">
    <property type="entry name" value="MFS general substrate transporter"/>
    <property type="match status" value="1"/>
</dbReference>
<feature type="transmembrane region" description="Helical" evidence="6">
    <location>
        <begin position="201"/>
        <end position="223"/>
    </location>
</feature>
<evidence type="ECO:0000313" key="8">
    <source>
        <dbReference type="EMBL" id="KAJ3507198.1"/>
    </source>
</evidence>
<evidence type="ECO:0000256" key="3">
    <source>
        <dbReference type="ARBA" id="ARBA00022692"/>
    </source>
</evidence>
<evidence type="ECO:0000256" key="2">
    <source>
        <dbReference type="ARBA" id="ARBA00022448"/>
    </source>
</evidence>
<dbReference type="PROSITE" id="PS50850">
    <property type="entry name" value="MFS"/>
    <property type="match status" value="1"/>
</dbReference>
<dbReference type="PANTHER" id="PTHR43791">
    <property type="entry name" value="PERMEASE-RELATED"/>
    <property type="match status" value="1"/>
</dbReference>
<evidence type="ECO:0000313" key="9">
    <source>
        <dbReference type="Proteomes" id="UP001148786"/>
    </source>
</evidence>
<dbReference type="FunFam" id="1.20.1250.20:FF:000018">
    <property type="entry name" value="MFS transporter permease"/>
    <property type="match status" value="1"/>
</dbReference>
<protein>
    <recommendedName>
        <fullName evidence="7">Major facilitator superfamily (MFS) profile domain-containing protein</fullName>
    </recommendedName>
</protein>
<feature type="transmembrane region" description="Helical" evidence="6">
    <location>
        <begin position="79"/>
        <end position="101"/>
    </location>
</feature>
<keyword evidence="9" id="KW-1185">Reference proteome</keyword>
<dbReference type="SUPFAM" id="SSF103473">
    <property type="entry name" value="MFS general substrate transporter"/>
    <property type="match status" value="1"/>
</dbReference>
<evidence type="ECO:0000259" key="7">
    <source>
        <dbReference type="PROSITE" id="PS50850"/>
    </source>
</evidence>
<keyword evidence="3 6" id="KW-0812">Transmembrane</keyword>
<dbReference type="InterPro" id="IPR011701">
    <property type="entry name" value="MFS"/>
</dbReference>
<feature type="domain" description="Major facilitator superfamily (MFS) profile" evidence="7">
    <location>
        <begin position="41"/>
        <end position="488"/>
    </location>
</feature>
<feature type="transmembrane region" description="Helical" evidence="6">
    <location>
        <begin position="339"/>
        <end position="363"/>
    </location>
</feature>
<feature type="transmembrane region" description="Helical" evidence="6">
    <location>
        <begin position="462"/>
        <end position="483"/>
    </location>
</feature>
<feature type="transmembrane region" description="Helical" evidence="6">
    <location>
        <begin position="395"/>
        <end position="417"/>
    </location>
</feature>
<reference evidence="8" key="1">
    <citation type="submission" date="2022-07" db="EMBL/GenBank/DDBJ databases">
        <title>Genome Sequence of Agrocybe chaxingu.</title>
        <authorList>
            <person name="Buettner E."/>
        </authorList>
    </citation>
    <scope>NUCLEOTIDE SEQUENCE</scope>
    <source>
        <strain evidence="8">MP-N11</strain>
    </source>
</reference>
<dbReference type="Gene3D" id="1.20.1250.20">
    <property type="entry name" value="MFS general substrate transporter like domains"/>
    <property type="match status" value="2"/>
</dbReference>
<keyword evidence="4 6" id="KW-1133">Transmembrane helix</keyword>
<feature type="transmembrane region" description="Helical" evidence="6">
    <location>
        <begin position="108"/>
        <end position="132"/>
    </location>
</feature>
<sequence length="508" mass="57043">MSSVDSTKSADLKVRVEDVESKEQTPLDAHYDLARMIDWRMLPLLGLLYSVALIDRTNLGIARTAGMEEDLRLDIGERYSLASMIYFIPYTLLQIPGNIILRWLGARTWLTICVVGWGFAQLGMAFVTTWGYLSLCRVFLGVFESGFFPSLVFIITTWYKRYEVQKRLAIFYLSSILVGSFSSLLAYGITFLKGKADLNGWQWIFLLEGIFTVLLGILSWLFIPDFPDKATFLNDTQRKVSTLLLSHETIVYPVFQMILDRVEADRGDSIPDAMTWAKLFKHLRDPLLWAFGASILHIYVGKLLTLSLAALMFLASTVPAYAIVFFVTIILRGMGYTEALALLLTAPPGVFAAAVCFFFAWLADRTRHRALWLFVENLICITGLAIAAYSKNDPVRYFGLFLVNAGATSAIPGVLAYSANNITSHTKRSVQTATIIASGGIGGIFATTVFRQKDYPRYVNGLWATMGLQILMLFILGITTLVFRRRNRLRREGKIGPLEGQPAFYYTL</sequence>
<evidence type="ECO:0000256" key="6">
    <source>
        <dbReference type="SAM" id="Phobius"/>
    </source>
</evidence>
<dbReference type="AlphaFoldDB" id="A0A9W8MUM2"/>
<dbReference type="Proteomes" id="UP001148786">
    <property type="component" value="Unassembled WGS sequence"/>
</dbReference>
<evidence type="ECO:0000256" key="4">
    <source>
        <dbReference type="ARBA" id="ARBA00022989"/>
    </source>
</evidence>
<dbReference type="OrthoDB" id="3639251at2759"/>
<feature type="transmembrane region" description="Helical" evidence="6">
    <location>
        <begin position="370"/>
        <end position="389"/>
    </location>
</feature>
<dbReference type="InterPro" id="IPR020846">
    <property type="entry name" value="MFS_dom"/>
</dbReference>
<accession>A0A9W8MUM2</accession>
<feature type="transmembrane region" description="Helical" evidence="6">
    <location>
        <begin position="138"/>
        <end position="158"/>
    </location>
</feature>
<dbReference type="PANTHER" id="PTHR43791:SF3">
    <property type="entry name" value="MAJOR FACILITATOR SUPERFAMILY (MFS) PROFILE DOMAIN-CONTAINING PROTEIN"/>
    <property type="match status" value="1"/>
</dbReference>
<dbReference type="Pfam" id="PF07690">
    <property type="entry name" value="MFS_1"/>
    <property type="match status" value="1"/>
</dbReference>
<dbReference type="InterPro" id="IPR036259">
    <property type="entry name" value="MFS_trans_sf"/>
</dbReference>
<feature type="transmembrane region" description="Helical" evidence="6">
    <location>
        <begin position="303"/>
        <end position="327"/>
    </location>
</feature>
<gene>
    <name evidence="8" type="ORF">NLJ89_g6443</name>
</gene>
<evidence type="ECO:0000256" key="1">
    <source>
        <dbReference type="ARBA" id="ARBA00004141"/>
    </source>
</evidence>
<evidence type="ECO:0000256" key="5">
    <source>
        <dbReference type="ARBA" id="ARBA00023136"/>
    </source>
</evidence>
<feature type="transmembrane region" description="Helical" evidence="6">
    <location>
        <begin position="429"/>
        <end position="450"/>
    </location>
</feature>
<comment type="caution">
    <text evidence="8">The sequence shown here is derived from an EMBL/GenBank/DDBJ whole genome shotgun (WGS) entry which is preliminary data.</text>
</comment>
<comment type="subcellular location">
    <subcellularLocation>
        <location evidence="1">Membrane</location>
        <topology evidence="1">Multi-pass membrane protein</topology>
    </subcellularLocation>
</comment>
<name>A0A9W8MUM2_9AGAR</name>
<organism evidence="8 9">
    <name type="scientific">Agrocybe chaxingu</name>
    <dbReference type="NCBI Taxonomy" id="84603"/>
    <lineage>
        <taxon>Eukaryota</taxon>
        <taxon>Fungi</taxon>
        <taxon>Dikarya</taxon>
        <taxon>Basidiomycota</taxon>
        <taxon>Agaricomycotina</taxon>
        <taxon>Agaricomycetes</taxon>
        <taxon>Agaricomycetidae</taxon>
        <taxon>Agaricales</taxon>
        <taxon>Agaricineae</taxon>
        <taxon>Strophariaceae</taxon>
        <taxon>Agrocybe</taxon>
    </lineage>
</organism>
<keyword evidence="2" id="KW-0813">Transport</keyword>
<feature type="transmembrane region" description="Helical" evidence="6">
    <location>
        <begin position="170"/>
        <end position="189"/>
    </location>
</feature>
<dbReference type="EMBL" id="JANKHO010000684">
    <property type="protein sequence ID" value="KAJ3507198.1"/>
    <property type="molecule type" value="Genomic_DNA"/>
</dbReference>